<dbReference type="AlphaFoldDB" id="A0A7C9D546"/>
<evidence type="ECO:0000313" key="1">
    <source>
        <dbReference type="EMBL" id="MBA4634460.1"/>
    </source>
</evidence>
<reference evidence="1" key="1">
    <citation type="journal article" date="2013" name="J. Plant Res.">
        <title>Effect of fungi and light on seed germination of three Opuntia species from semiarid lands of central Mexico.</title>
        <authorList>
            <person name="Delgado-Sanchez P."/>
            <person name="Jimenez-Bremont J.F."/>
            <person name="Guerrero-Gonzalez Mde L."/>
            <person name="Flores J."/>
        </authorList>
    </citation>
    <scope>NUCLEOTIDE SEQUENCE</scope>
    <source>
        <tissue evidence="1">Cladode</tissue>
    </source>
</reference>
<dbReference type="EMBL" id="GISG01091191">
    <property type="protein sequence ID" value="MBA4634460.1"/>
    <property type="molecule type" value="Transcribed_RNA"/>
</dbReference>
<protein>
    <submittedName>
        <fullName evidence="1">Uncharacterized protein</fullName>
    </submittedName>
</protein>
<name>A0A7C9D546_OPUST</name>
<accession>A0A7C9D546</accession>
<organism evidence="1">
    <name type="scientific">Opuntia streptacantha</name>
    <name type="common">Prickly pear cactus</name>
    <name type="synonym">Opuntia cardona</name>
    <dbReference type="NCBI Taxonomy" id="393608"/>
    <lineage>
        <taxon>Eukaryota</taxon>
        <taxon>Viridiplantae</taxon>
        <taxon>Streptophyta</taxon>
        <taxon>Embryophyta</taxon>
        <taxon>Tracheophyta</taxon>
        <taxon>Spermatophyta</taxon>
        <taxon>Magnoliopsida</taxon>
        <taxon>eudicotyledons</taxon>
        <taxon>Gunneridae</taxon>
        <taxon>Pentapetalae</taxon>
        <taxon>Caryophyllales</taxon>
        <taxon>Cactineae</taxon>
        <taxon>Cactaceae</taxon>
        <taxon>Opuntioideae</taxon>
        <taxon>Opuntia</taxon>
    </lineage>
</organism>
<sequence length="103" mass="11639">MARLCLSEAKLLVKQEGKGSSEAERQRIKCQDQMQLHCMIKGSGNQTLLNHFLVAQRQPQGQVLALISPLFTVELPEIMLKLLKTRMLRRGCGAEEFEITELS</sequence>
<proteinExistence type="predicted"/>
<reference evidence="1" key="2">
    <citation type="submission" date="2020-07" db="EMBL/GenBank/DDBJ databases">
        <authorList>
            <person name="Vera ALvarez R."/>
            <person name="Arias-Moreno D.M."/>
            <person name="Jimenez-Jacinto V."/>
            <person name="Jimenez-Bremont J.F."/>
            <person name="Swaminathan K."/>
            <person name="Moose S.P."/>
            <person name="Guerrero-Gonzalez M.L."/>
            <person name="Marino-Ramirez L."/>
            <person name="Landsman D."/>
            <person name="Rodriguez-Kessler M."/>
            <person name="Delgado-Sanchez P."/>
        </authorList>
    </citation>
    <scope>NUCLEOTIDE SEQUENCE</scope>
    <source>
        <tissue evidence="1">Cladode</tissue>
    </source>
</reference>